<reference evidence="4" key="1">
    <citation type="journal article" date="2013" name="Genome Announc.">
        <title>Draft genome sequence of Botrytis cinerea BcDW1, inoculum for noble rot of grape berries.</title>
        <authorList>
            <person name="Blanco-Ulate B."/>
            <person name="Allen G."/>
            <person name="Powell A.L."/>
            <person name="Cantu D."/>
        </authorList>
    </citation>
    <scope>NUCLEOTIDE SEQUENCE [LARGE SCALE GENOMIC DNA]</scope>
    <source>
        <strain evidence="4">BcDW1</strain>
    </source>
</reference>
<dbReference type="GO" id="GO:0006629">
    <property type="term" value="P:lipid metabolic process"/>
    <property type="evidence" value="ECO:0007669"/>
    <property type="project" value="InterPro"/>
</dbReference>
<dbReference type="Pfam" id="PF00487">
    <property type="entry name" value="FA_desaturase"/>
    <property type="match status" value="1"/>
</dbReference>
<organism evidence="3 4">
    <name type="scientific">Botryotinia fuckeliana (strain BcDW1)</name>
    <name type="common">Noble rot fungus</name>
    <name type="synonym">Botrytis cinerea</name>
    <dbReference type="NCBI Taxonomy" id="1290391"/>
    <lineage>
        <taxon>Eukaryota</taxon>
        <taxon>Fungi</taxon>
        <taxon>Dikarya</taxon>
        <taxon>Ascomycota</taxon>
        <taxon>Pezizomycotina</taxon>
        <taxon>Leotiomycetes</taxon>
        <taxon>Helotiales</taxon>
        <taxon>Sclerotiniaceae</taxon>
        <taxon>Botrytis</taxon>
    </lineage>
</organism>
<feature type="transmembrane region" description="Helical" evidence="1">
    <location>
        <begin position="257"/>
        <end position="276"/>
    </location>
</feature>
<dbReference type="InterPro" id="IPR005804">
    <property type="entry name" value="FA_desaturase_dom"/>
</dbReference>
<feature type="transmembrane region" description="Helical" evidence="1">
    <location>
        <begin position="282"/>
        <end position="300"/>
    </location>
</feature>
<feature type="transmembrane region" description="Helical" evidence="1">
    <location>
        <begin position="92"/>
        <end position="113"/>
    </location>
</feature>
<feature type="domain" description="Fatty acid desaturase" evidence="2">
    <location>
        <begin position="95"/>
        <end position="175"/>
    </location>
</feature>
<evidence type="ECO:0000313" key="4">
    <source>
        <dbReference type="Proteomes" id="UP000012045"/>
    </source>
</evidence>
<keyword evidence="1" id="KW-0812">Transmembrane</keyword>
<feature type="transmembrane region" description="Helical" evidence="1">
    <location>
        <begin position="61"/>
        <end position="80"/>
    </location>
</feature>
<gene>
    <name evidence="3" type="ORF">BcDW1_9187</name>
</gene>
<sequence>MSTTTENKTITTPSQDSLGPYGNLIDAYGNPFKVPEYTLQELLDAIPKHCFERSPLTSYRYMVQDLTLIGVTFYISNAYITPDYFPSWSARFALWSLYTIMQGFFGTGIWVVAHECNHQAFSPYKTLNDVTGWILHSAVLVPYFSWKIVHKQHHTLHNNLAKDFQFVPKSREGYGLETGKSDHSNWEFTEDTPLRTAFDVLAQELCGWPCYLMTNASGSEGYQKRADGRGVGKYNGWGGGVNHFDTNSPLFGEKDAYLVHLSTLGLALTISGVSYIGYKFGWINILVWYWIPYLWVNHWIG</sequence>
<dbReference type="AlphaFoldDB" id="M7UF94"/>
<dbReference type="InterPro" id="IPR012171">
    <property type="entry name" value="Fatty_acid_desaturase"/>
</dbReference>
<evidence type="ECO:0000259" key="2">
    <source>
        <dbReference type="Pfam" id="PF00487"/>
    </source>
</evidence>
<name>M7UF94_BOTF1</name>
<evidence type="ECO:0000313" key="3">
    <source>
        <dbReference type="EMBL" id="EMR82157.1"/>
    </source>
</evidence>
<dbReference type="STRING" id="1290391.M7UF94"/>
<keyword evidence="1" id="KW-0472">Membrane</keyword>
<protein>
    <submittedName>
        <fullName evidence="3">Putative oleate delta-12 desaturase protein</fullName>
    </submittedName>
</protein>
<dbReference type="HOGENOM" id="CLU_033094_2_0_1"/>
<evidence type="ECO:0000256" key="1">
    <source>
        <dbReference type="SAM" id="Phobius"/>
    </source>
</evidence>
<proteinExistence type="predicted"/>
<dbReference type="PANTHER" id="PTHR32100">
    <property type="entry name" value="OMEGA-6 FATTY ACID DESATURASE, CHLOROPLASTIC"/>
    <property type="match status" value="1"/>
</dbReference>
<dbReference type="GO" id="GO:0016491">
    <property type="term" value="F:oxidoreductase activity"/>
    <property type="evidence" value="ECO:0007669"/>
    <property type="project" value="InterPro"/>
</dbReference>
<dbReference type="EMBL" id="KB708051">
    <property type="protein sequence ID" value="EMR82157.1"/>
    <property type="molecule type" value="Genomic_DNA"/>
</dbReference>
<accession>M7UF94</accession>
<keyword evidence="1" id="KW-1133">Transmembrane helix</keyword>
<dbReference type="Proteomes" id="UP000012045">
    <property type="component" value="Unassembled WGS sequence"/>
</dbReference>